<evidence type="ECO:0000256" key="4">
    <source>
        <dbReference type="ARBA" id="ARBA00025742"/>
    </source>
</evidence>
<protein>
    <submittedName>
        <fullName evidence="6">Metallophosphoesterase</fullName>
    </submittedName>
</protein>
<dbReference type="PANTHER" id="PTHR42988:SF2">
    <property type="entry name" value="CYCLIC NUCLEOTIDE PHOSPHODIESTERASE CBUA0032-RELATED"/>
    <property type="match status" value="1"/>
</dbReference>
<dbReference type="EMBL" id="CP036501">
    <property type="protein sequence ID" value="UZP73770.1"/>
    <property type="molecule type" value="Genomic_DNA"/>
</dbReference>
<evidence type="ECO:0000313" key="7">
    <source>
        <dbReference type="Proteomes" id="UP001317963"/>
    </source>
</evidence>
<keyword evidence="3" id="KW-0408">Iron</keyword>
<keyword evidence="7" id="KW-1185">Reference proteome</keyword>
<keyword evidence="1" id="KW-0479">Metal-binding</keyword>
<sequence>MSSGPLLNGDSVLSGHSNELRLVQITDTHLTGTADGALLGMNTERSARAVIDAAKASGPIDCFLITGDIAADEQPQAYAQLEGLLGTDIPSLWLPGNHDDIRTSFASFEPHLKRRLRTPFWDVLMLETQVEGEVGGSLNKTELDALSAAIDEAATENKSLLIATHHPLRSMSSAWLDEQTVRNAAEALGRLARYADRSLIISGHVHQASDAVVSGVRMLTTPSTCVQFTPQSKDFALDDLQPGYRSLTLRPNGSVQTEVLRISDENNRPQMGSSGYH</sequence>
<keyword evidence="2" id="KW-0378">Hydrolase</keyword>
<name>A0ABY6Q460_9GAMM</name>
<feature type="domain" description="Calcineurin-like phosphoesterase" evidence="5">
    <location>
        <begin position="20"/>
        <end position="207"/>
    </location>
</feature>
<evidence type="ECO:0000313" key="6">
    <source>
        <dbReference type="EMBL" id="UZP73770.1"/>
    </source>
</evidence>
<dbReference type="Pfam" id="PF00149">
    <property type="entry name" value="Metallophos"/>
    <property type="match status" value="1"/>
</dbReference>
<dbReference type="InterPro" id="IPR029052">
    <property type="entry name" value="Metallo-depent_PP-like"/>
</dbReference>
<dbReference type="Gene3D" id="3.60.21.10">
    <property type="match status" value="1"/>
</dbReference>
<accession>A0ABY6Q460</accession>
<dbReference type="InterPro" id="IPR050884">
    <property type="entry name" value="CNP_phosphodiesterase-III"/>
</dbReference>
<gene>
    <name evidence="6" type="ORF">E0F26_03000</name>
</gene>
<organism evidence="6 7">
    <name type="scientific">Candidatus Paraluminiphilus aquimaris</name>
    <dbReference type="NCBI Taxonomy" id="2518994"/>
    <lineage>
        <taxon>Bacteria</taxon>
        <taxon>Pseudomonadati</taxon>
        <taxon>Pseudomonadota</taxon>
        <taxon>Gammaproteobacteria</taxon>
        <taxon>Cellvibrionales</taxon>
        <taxon>Halieaceae</taxon>
        <taxon>Candidatus Paraluminiphilus</taxon>
    </lineage>
</organism>
<reference evidence="6 7" key="1">
    <citation type="submission" date="2019-02" db="EMBL/GenBank/DDBJ databases">
        <title>Halieaceae_genomes.</title>
        <authorList>
            <person name="Li S.-H."/>
        </authorList>
    </citation>
    <scope>NUCLEOTIDE SEQUENCE [LARGE SCALE GENOMIC DNA]</scope>
    <source>
        <strain evidence="6 7">JH123</strain>
    </source>
</reference>
<dbReference type="SUPFAM" id="SSF56300">
    <property type="entry name" value="Metallo-dependent phosphatases"/>
    <property type="match status" value="1"/>
</dbReference>
<evidence type="ECO:0000259" key="5">
    <source>
        <dbReference type="Pfam" id="PF00149"/>
    </source>
</evidence>
<dbReference type="InterPro" id="IPR004843">
    <property type="entry name" value="Calcineurin-like_PHP"/>
</dbReference>
<dbReference type="RefSeq" id="WP_279242565.1">
    <property type="nucleotide sequence ID" value="NZ_CP036501.1"/>
</dbReference>
<comment type="similarity">
    <text evidence="4">Belongs to the cyclic nucleotide phosphodiesterase class-III family.</text>
</comment>
<dbReference type="Proteomes" id="UP001317963">
    <property type="component" value="Chromosome"/>
</dbReference>
<dbReference type="PANTHER" id="PTHR42988">
    <property type="entry name" value="PHOSPHOHYDROLASE"/>
    <property type="match status" value="1"/>
</dbReference>
<proteinExistence type="inferred from homology"/>
<evidence type="ECO:0000256" key="2">
    <source>
        <dbReference type="ARBA" id="ARBA00022801"/>
    </source>
</evidence>
<evidence type="ECO:0000256" key="3">
    <source>
        <dbReference type="ARBA" id="ARBA00023004"/>
    </source>
</evidence>
<evidence type="ECO:0000256" key="1">
    <source>
        <dbReference type="ARBA" id="ARBA00022723"/>
    </source>
</evidence>